<accession>F8E5U6</accession>
<dbReference type="SUPFAM" id="SSF53613">
    <property type="entry name" value="Ribokinase-like"/>
    <property type="match status" value="1"/>
</dbReference>
<dbReference type="RefSeq" id="WP_013887231.1">
    <property type="nucleotide sequence ID" value="NC_015672.1"/>
</dbReference>
<reference evidence="9" key="2">
    <citation type="submission" date="2011-06" db="EMBL/GenBank/DDBJ databases">
        <title>The complete genome of Flexistipes sinusarabici DSM 4947.</title>
        <authorList>
            <person name="Lucas S."/>
            <person name="Han J."/>
            <person name="Lapidus A."/>
            <person name="Bruce D."/>
            <person name="Goodwin L."/>
            <person name="Pitluck S."/>
            <person name="Peters L."/>
            <person name="Kyrpides N."/>
            <person name="Mavromatis K."/>
            <person name="Ivanova N."/>
            <person name="Mikhailova N."/>
            <person name="Chertkov O."/>
            <person name="Detter J.C."/>
            <person name="Tapia R."/>
            <person name="Han C."/>
            <person name="Land M."/>
            <person name="Hauser L."/>
            <person name="Markowitz V."/>
            <person name="Cheng J.-F."/>
            <person name="Hugenholtz P."/>
            <person name="Woyke T."/>
            <person name="Wu D."/>
            <person name="Spring S."/>
            <person name="Schroeder M."/>
            <person name="Brambilla E."/>
            <person name="Klenk H.-P."/>
            <person name="Eisen J.A."/>
        </authorList>
    </citation>
    <scope>NUCLEOTIDE SEQUENCE [LARGE SCALE GENOMIC DNA]</scope>
    <source>
        <strain evidence="9">DSM 4947 / MAS 10</strain>
    </source>
</reference>
<dbReference type="STRING" id="717231.Flexsi_2165"/>
<dbReference type="GO" id="GO:0009228">
    <property type="term" value="P:thiamine biosynthetic process"/>
    <property type="evidence" value="ECO:0007669"/>
    <property type="project" value="InterPro"/>
</dbReference>
<evidence type="ECO:0000256" key="4">
    <source>
        <dbReference type="ARBA" id="ARBA00022741"/>
    </source>
</evidence>
<keyword evidence="5 8" id="KW-0418">Kinase</keyword>
<reference evidence="8 9" key="1">
    <citation type="journal article" date="2011" name="Stand. Genomic Sci.">
        <title>Genome sequence of the moderately thermophilic halophile Flexistipes sinusarabici strain (MAS10).</title>
        <authorList>
            <person name="Lapidus A."/>
            <person name="Chertkov O."/>
            <person name="Nolan M."/>
            <person name="Lucas S."/>
            <person name="Hammon N."/>
            <person name="Deshpande S."/>
            <person name="Cheng J.F."/>
            <person name="Tapia R."/>
            <person name="Han C."/>
            <person name="Goodwin L."/>
            <person name="Pitluck S."/>
            <person name="Liolios K."/>
            <person name="Pagani I."/>
            <person name="Ivanova N."/>
            <person name="Huntemann M."/>
            <person name="Mavromatis K."/>
            <person name="Mikhailova N."/>
            <person name="Pati A."/>
            <person name="Chen A."/>
            <person name="Palaniappan K."/>
            <person name="Land M."/>
            <person name="Hauser L."/>
            <person name="Brambilla E.M."/>
            <person name="Rohde M."/>
            <person name="Abt B."/>
            <person name="Spring S."/>
            <person name="Goker M."/>
            <person name="Bristow J."/>
            <person name="Eisen J.A."/>
            <person name="Markowitz V."/>
            <person name="Hugenholtz P."/>
            <person name="Kyrpides N.C."/>
            <person name="Klenk H.P."/>
            <person name="Woyke T."/>
        </authorList>
    </citation>
    <scope>NUCLEOTIDE SEQUENCE [LARGE SCALE GENOMIC DNA]</scope>
    <source>
        <strain evidence="9">DSM 4947 / MAS 10</strain>
    </source>
</reference>
<evidence type="ECO:0000313" key="8">
    <source>
        <dbReference type="EMBL" id="AEI15787.1"/>
    </source>
</evidence>
<name>F8E5U6_FLESM</name>
<keyword evidence="9" id="KW-1185">Reference proteome</keyword>
<dbReference type="Gene3D" id="3.40.1190.20">
    <property type="match status" value="1"/>
</dbReference>
<dbReference type="FunFam" id="3.40.1190.20:FF:000003">
    <property type="entry name" value="Phosphomethylpyrimidine kinase ThiD"/>
    <property type="match status" value="1"/>
</dbReference>
<dbReference type="InterPro" id="IPR013749">
    <property type="entry name" value="PM/HMP-P_kinase-1"/>
</dbReference>
<dbReference type="EC" id="2.7.1.49" evidence="2"/>
<dbReference type="PANTHER" id="PTHR20858:SF17">
    <property type="entry name" value="HYDROXYMETHYLPYRIMIDINE_PHOSPHOMETHYLPYRIMIDINE KINASE THI20-RELATED"/>
    <property type="match status" value="1"/>
</dbReference>
<organism evidence="8 9">
    <name type="scientific">Flexistipes sinusarabici (strain ATCC 49648 / DSM 4947 / MAS 10)</name>
    <dbReference type="NCBI Taxonomy" id="717231"/>
    <lineage>
        <taxon>Bacteria</taxon>
        <taxon>Pseudomonadati</taxon>
        <taxon>Deferribacterota</taxon>
        <taxon>Deferribacteres</taxon>
        <taxon>Deferribacterales</taxon>
        <taxon>Flexistipitaceae</taxon>
        <taxon>Flexistipes</taxon>
    </lineage>
</organism>
<proteinExistence type="predicted"/>
<dbReference type="Proteomes" id="UP000006621">
    <property type="component" value="Chromosome"/>
</dbReference>
<dbReference type="KEGG" id="fsi:Flexsi_2165"/>
<evidence type="ECO:0000259" key="7">
    <source>
        <dbReference type="Pfam" id="PF08543"/>
    </source>
</evidence>
<keyword evidence="3 8" id="KW-0808">Transferase</keyword>
<keyword evidence="6" id="KW-0067">ATP-binding</keyword>
<evidence type="ECO:0000256" key="5">
    <source>
        <dbReference type="ARBA" id="ARBA00022777"/>
    </source>
</evidence>
<dbReference type="Pfam" id="PF08543">
    <property type="entry name" value="Phos_pyr_kin"/>
    <property type="match status" value="1"/>
</dbReference>
<sequence length="269" mass="28850">MRQALTIAGSDSGGGAGIQADLKSFAAAGVYGTSVITSVTSQNTQGVTDIFNLPLSSIESQLDAIFDDFDISCVKTGMLSTAEIIRTVSDKLQHFKVKKLVVDPVMVAKGGSRLLEESAVNTLIDSLIPQSYIITPNIEEAEFLLNCTINNEAEMSKAAKDLMKMGSKFVLLKGGHLRSKYAKDVLVGTDVELTFTSKKINSKNTHGTGCTYASSIAAYLAKGFDIKKAVQTAKNYIYETINSSRDLGIGSGHGPLNHFCYTQSFDNAH</sequence>
<evidence type="ECO:0000256" key="1">
    <source>
        <dbReference type="ARBA" id="ARBA00004948"/>
    </source>
</evidence>
<comment type="pathway">
    <text evidence="1">Cofactor biosynthesis; thiamine diphosphate biosynthesis.</text>
</comment>
<dbReference type="NCBIfam" id="TIGR00097">
    <property type="entry name" value="HMP-P_kinase"/>
    <property type="match status" value="1"/>
</dbReference>
<dbReference type="eggNOG" id="COG0351">
    <property type="taxonomic scope" value="Bacteria"/>
</dbReference>
<dbReference type="EMBL" id="CP002858">
    <property type="protein sequence ID" value="AEI15787.1"/>
    <property type="molecule type" value="Genomic_DNA"/>
</dbReference>
<gene>
    <name evidence="8" type="ordered locus">Flexsi_2165</name>
</gene>
<dbReference type="GO" id="GO:0005829">
    <property type="term" value="C:cytosol"/>
    <property type="evidence" value="ECO:0007669"/>
    <property type="project" value="TreeGrafter"/>
</dbReference>
<dbReference type="InterPro" id="IPR004399">
    <property type="entry name" value="HMP/HMP-P_kinase_dom"/>
</dbReference>
<dbReference type="HOGENOM" id="CLU_020520_0_0_0"/>
<evidence type="ECO:0000256" key="2">
    <source>
        <dbReference type="ARBA" id="ARBA00012135"/>
    </source>
</evidence>
<dbReference type="OrthoDB" id="9810880at2"/>
<dbReference type="InterPro" id="IPR029056">
    <property type="entry name" value="Ribokinase-like"/>
</dbReference>
<evidence type="ECO:0000256" key="3">
    <source>
        <dbReference type="ARBA" id="ARBA00022679"/>
    </source>
</evidence>
<dbReference type="GO" id="GO:0008902">
    <property type="term" value="F:hydroxymethylpyrimidine kinase activity"/>
    <property type="evidence" value="ECO:0007669"/>
    <property type="project" value="UniProtKB-EC"/>
</dbReference>
<feature type="domain" description="Pyridoxamine kinase/Phosphomethylpyrimidine kinase" evidence="7">
    <location>
        <begin position="11"/>
        <end position="257"/>
    </location>
</feature>
<dbReference type="PANTHER" id="PTHR20858">
    <property type="entry name" value="PHOSPHOMETHYLPYRIMIDINE KINASE"/>
    <property type="match status" value="1"/>
</dbReference>
<evidence type="ECO:0000256" key="6">
    <source>
        <dbReference type="ARBA" id="ARBA00022840"/>
    </source>
</evidence>
<keyword evidence="4" id="KW-0547">Nucleotide-binding</keyword>
<dbReference type="AlphaFoldDB" id="F8E5U6"/>
<dbReference type="GO" id="GO:0005524">
    <property type="term" value="F:ATP binding"/>
    <property type="evidence" value="ECO:0007669"/>
    <property type="project" value="UniProtKB-KW"/>
</dbReference>
<dbReference type="CDD" id="cd01169">
    <property type="entry name" value="HMPP_kinase"/>
    <property type="match status" value="1"/>
</dbReference>
<evidence type="ECO:0000313" key="9">
    <source>
        <dbReference type="Proteomes" id="UP000006621"/>
    </source>
</evidence>
<protein>
    <recommendedName>
        <fullName evidence="2">hydroxymethylpyrimidine kinase</fullName>
        <ecNumber evidence="2">2.7.1.49</ecNumber>
    </recommendedName>
</protein>
<dbReference type="GO" id="GO:0008972">
    <property type="term" value="F:phosphomethylpyrimidine kinase activity"/>
    <property type="evidence" value="ECO:0007669"/>
    <property type="project" value="InterPro"/>
</dbReference>